<organism evidence="1 2">
    <name type="scientific">Nocardioides mangrovicus</name>
    <dbReference type="NCBI Taxonomy" id="2478913"/>
    <lineage>
        <taxon>Bacteria</taxon>
        <taxon>Bacillati</taxon>
        <taxon>Actinomycetota</taxon>
        <taxon>Actinomycetes</taxon>
        <taxon>Propionibacteriales</taxon>
        <taxon>Nocardioidaceae</taxon>
        <taxon>Nocardioides</taxon>
    </lineage>
</organism>
<dbReference type="EMBL" id="RDBE01000007">
    <property type="protein sequence ID" value="RLV49437.1"/>
    <property type="molecule type" value="Genomic_DNA"/>
</dbReference>
<comment type="caution">
    <text evidence="1">The sequence shown here is derived from an EMBL/GenBank/DDBJ whole genome shotgun (WGS) entry which is preliminary data.</text>
</comment>
<protein>
    <submittedName>
        <fullName evidence="1">Uncharacterized protein</fullName>
    </submittedName>
</protein>
<name>A0A3L8P372_9ACTN</name>
<sequence length="186" mass="20269">MLTGRDKQVRPQLDSLFALPGAAVTLQTAMDVVATGVGGVCYRQAEGPAFVEAEAELVAFLDSDEGPDVERVPDGFGFTWLISRWPADDVGSLVTDLHAVNTSLQDQGFARSLLASVVGFRSATGQPLGLVYRYTTGTFYPFAPLPGKRERDVLLELQVKTQLQHEMPLEADQTKQFPLWDCPVLA</sequence>
<dbReference type="InterPro" id="IPR054383">
    <property type="entry name" value="PspAB-like"/>
</dbReference>
<evidence type="ECO:0000313" key="2">
    <source>
        <dbReference type="Proteomes" id="UP000281708"/>
    </source>
</evidence>
<keyword evidence="2" id="KW-1185">Reference proteome</keyword>
<dbReference type="OrthoDB" id="159886at2"/>
<evidence type="ECO:0000313" key="1">
    <source>
        <dbReference type="EMBL" id="RLV49437.1"/>
    </source>
</evidence>
<dbReference type="Proteomes" id="UP000281708">
    <property type="component" value="Unassembled WGS sequence"/>
</dbReference>
<reference evidence="1 2" key="1">
    <citation type="submission" date="2018-10" db="EMBL/GenBank/DDBJ databases">
        <title>Marmoricola sp. 4Q3S-7 whole genome shotgun sequence.</title>
        <authorList>
            <person name="Li F."/>
        </authorList>
    </citation>
    <scope>NUCLEOTIDE SEQUENCE [LARGE SCALE GENOMIC DNA]</scope>
    <source>
        <strain evidence="1 2">4Q3S-7</strain>
    </source>
</reference>
<gene>
    <name evidence="1" type="ORF">D9V37_11205</name>
</gene>
<accession>A0A3L8P372</accession>
<dbReference type="AlphaFoldDB" id="A0A3L8P372"/>
<dbReference type="Pfam" id="PF22742">
    <property type="entry name" value="PspAB"/>
    <property type="match status" value="1"/>
</dbReference>
<proteinExistence type="predicted"/>